<dbReference type="Proteomes" id="UP000035740">
    <property type="component" value="Unassembled WGS sequence"/>
</dbReference>
<name>A0A0J7YQK4_BETVV</name>
<gene>
    <name evidence="1" type="ORF">BVRB_036240</name>
</gene>
<dbReference type="AlphaFoldDB" id="A0A0J7YQK4"/>
<protein>
    <recommendedName>
        <fullName evidence="3">MBL fold metallo-hydrolase</fullName>
    </recommendedName>
</protein>
<keyword evidence="2" id="KW-1185">Reference proteome</keyword>
<feature type="non-terminal residue" evidence="1">
    <location>
        <position position="1"/>
    </location>
</feature>
<dbReference type="OrthoDB" id="421671at2759"/>
<evidence type="ECO:0000313" key="2">
    <source>
        <dbReference type="Proteomes" id="UP000035740"/>
    </source>
</evidence>
<dbReference type="EMBL" id="KQ109076">
    <property type="protein sequence ID" value="KMS65413.1"/>
    <property type="molecule type" value="Genomic_DNA"/>
</dbReference>
<dbReference type="Gramene" id="KMS65413">
    <property type="protein sequence ID" value="KMS65413"/>
    <property type="gene ID" value="BVRB_036240"/>
</dbReference>
<evidence type="ECO:0000313" key="1">
    <source>
        <dbReference type="EMBL" id="KMS65413.1"/>
    </source>
</evidence>
<proteinExistence type="predicted"/>
<reference evidence="1 2" key="1">
    <citation type="journal article" date="2014" name="Nature">
        <title>The genome of the recently domesticated crop plant sugar beet (Beta vulgaris).</title>
        <authorList>
            <person name="Dohm J.C."/>
            <person name="Minoche A.E."/>
            <person name="Holtgrawe D."/>
            <person name="Capella-Gutierrez S."/>
            <person name="Zakrzewski F."/>
            <person name="Tafer H."/>
            <person name="Rupp O."/>
            <person name="Sorensen T.R."/>
            <person name="Stracke R."/>
            <person name="Reinhardt R."/>
            <person name="Goesmann A."/>
            <person name="Kraft T."/>
            <person name="Schulz B."/>
            <person name="Stadler P.F."/>
            <person name="Schmidt T."/>
            <person name="Gabaldon T."/>
            <person name="Lehrach H."/>
            <person name="Weisshaar B."/>
            <person name="Himmelbauer H."/>
        </authorList>
    </citation>
    <scope>NUCLEOTIDE SEQUENCE [LARGE SCALE GENOMIC DNA]</scope>
    <source>
        <tissue evidence="1">Taproot</tissue>
    </source>
</reference>
<evidence type="ECO:0008006" key="3">
    <source>
        <dbReference type="Google" id="ProtNLM"/>
    </source>
</evidence>
<accession>A0A0J7YQK4</accession>
<organism evidence="1 2">
    <name type="scientific">Beta vulgaris subsp. vulgaris</name>
    <name type="common">Beet</name>
    <dbReference type="NCBI Taxonomy" id="3555"/>
    <lineage>
        <taxon>Eukaryota</taxon>
        <taxon>Viridiplantae</taxon>
        <taxon>Streptophyta</taxon>
        <taxon>Embryophyta</taxon>
        <taxon>Tracheophyta</taxon>
        <taxon>Spermatophyta</taxon>
        <taxon>Magnoliopsida</taxon>
        <taxon>eudicotyledons</taxon>
        <taxon>Gunneridae</taxon>
        <taxon>Pentapetalae</taxon>
        <taxon>Caryophyllales</taxon>
        <taxon>Chenopodiaceae</taxon>
        <taxon>Betoideae</taxon>
        <taxon>Beta</taxon>
    </lineage>
</organism>
<sequence>ITWAGDLQHQSVLQKWEDRGLSLRFPDGAEFVDPQPESYNHFTNVFAYHKESKTVFNDDCISKWSGCLIRTGLHFHPSMKSVGLYPTASAPLQFKQWMKKMLDDWDFENLCTAHNSNLIGGAHQAVADLLHRTEKELDELSARNAAK</sequence>